<comment type="caution">
    <text evidence="1">The sequence shown here is derived from an EMBL/GenBank/DDBJ whole genome shotgun (WGS) entry which is preliminary data.</text>
</comment>
<protein>
    <submittedName>
        <fullName evidence="1">Uncharacterized protein</fullName>
    </submittedName>
</protein>
<evidence type="ECO:0000313" key="1">
    <source>
        <dbReference type="EMBL" id="GGK65678.1"/>
    </source>
</evidence>
<dbReference type="EMBL" id="BMQD01000007">
    <property type="protein sequence ID" value="GGK65678.1"/>
    <property type="molecule type" value="Genomic_DNA"/>
</dbReference>
<reference evidence="1" key="2">
    <citation type="submission" date="2022-09" db="EMBL/GenBank/DDBJ databases">
        <authorList>
            <person name="Sun Q."/>
            <person name="Ohkuma M."/>
        </authorList>
    </citation>
    <scope>NUCLEOTIDE SEQUENCE</scope>
    <source>
        <strain evidence="1">JCM 3093</strain>
    </source>
</reference>
<gene>
    <name evidence="1" type="ORF">GCM10010126_26280</name>
</gene>
<organism evidence="1 2">
    <name type="scientific">Planomonospora parontospora</name>
    <dbReference type="NCBI Taxonomy" id="58119"/>
    <lineage>
        <taxon>Bacteria</taxon>
        <taxon>Bacillati</taxon>
        <taxon>Actinomycetota</taxon>
        <taxon>Actinomycetes</taxon>
        <taxon>Streptosporangiales</taxon>
        <taxon>Streptosporangiaceae</taxon>
        <taxon>Planomonospora</taxon>
    </lineage>
</organism>
<dbReference type="Proteomes" id="UP000627984">
    <property type="component" value="Unassembled WGS sequence"/>
</dbReference>
<accession>A0AA37BFR0</accession>
<dbReference type="AlphaFoldDB" id="A0AA37BFR0"/>
<reference evidence="1" key="1">
    <citation type="journal article" date="2014" name="Int. J. Syst. Evol. Microbiol.">
        <title>Complete genome sequence of Corynebacterium casei LMG S-19264T (=DSM 44701T), isolated from a smear-ripened cheese.</title>
        <authorList>
            <consortium name="US DOE Joint Genome Institute (JGI-PGF)"/>
            <person name="Walter F."/>
            <person name="Albersmeier A."/>
            <person name="Kalinowski J."/>
            <person name="Ruckert C."/>
        </authorList>
    </citation>
    <scope>NUCLEOTIDE SEQUENCE</scope>
    <source>
        <strain evidence="1">JCM 3093</strain>
    </source>
</reference>
<sequence length="204" mass="22537">MRALRAFVALLLLYGITAAPAFLLPGKVILQHATAESVEVHWEPPDVLDEPYDSRIEPYNHALGLAQDRAEAYPEDLAPPYLLRHPWRLVAPHASARGRELAAAPLRGVSWPDGVRTPFTITPEVRQARNSTAELMAVMELDPGPLADERVFGAGIDPERNLVVLDVNAFDQGLRRRLAREYGSDLVALRWDPFGGPAILLLGR</sequence>
<proteinExistence type="predicted"/>
<name>A0AA37BFR0_9ACTN</name>
<evidence type="ECO:0000313" key="2">
    <source>
        <dbReference type="Proteomes" id="UP000627984"/>
    </source>
</evidence>